<name>A0A1Q6DS41_METT1</name>
<keyword evidence="5" id="KW-1185">Reference proteome</keyword>
<dbReference type="EMBL" id="MSDW01000002">
    <property type="protein sequence ID" value="OKY77200.1"/>
    <property type="molecule type" value="Genomic_DNA"/>
</dbReference>
<dbReference type="STRING" id="1903181.BTN85_1848"/>
<dbReference type="Proteomes" id="UP000185744">
    <property type="component" value="Unassembled WGS sequence"/>
</dbReference>
<organism evidence="4 5">
    <name type="scientific">Methanohalarchaeum thermophilum</name>
    <dbReference type="NCBI Taxonomy" id="1903181"/>
    <lineage>
        <taxon>Archaea</taxon>
        <taxon>Methanobacteriati</taxon>
        <taxon>Methanobacteriota</taxon>
        <taxon>Methanonatronarchaeia</taxon>
        <taxon>Methanonatronarchaeales</taxon>
        <taxon>Methanonatronarchaeaceae</taxon>
        <taxon>Candidatus Methanohalarchaeum</taxon>
    </lineage>
</organism>
<evidence type="ECO:0000313" key="5">
    <source>
        <dbReference type="Proteomes" id="UP000185744"/>
    </source>
</evidence>
<dbReference type="AlphaFoldDB" id="A0A1Q6DS41"/>
<comment type="subcellular location">
    <subcellularLocation>
        <location evidence="1">Membrane</location>
    </subcellularLocation>
</comment>
<keyword evidence="3" id="KW-1133">Transmembrane helix</keyword>
<sequence>MNRKKTIIGITAISFALILGFWGTSPLQNEYTSVEEITANSENLIGQKIKADGIIKENSIKVNQKKYSFTLKSKEGNAQIKVIDYQGNVNIKSQEGQRIVAIGELTQKNTLKCTKILTPCKENYQF</sequence>
<proteinExistence type="predicted"/>
<dbReference type="GO" id="GO:0005886">
    <property type="term" value="C:plasma membrane"/>
    <property type="evidence" value="ECO:0007669"/>
    <property type="project" value="InterPro"/>
</dbReference>
<dbReference type="GO" id="GO:0017003">
    <property type="term" value="P:protein-heme linkage"/>
    <property type="evidence" value="ECO:0007669"/>
    <property type="project" value="InterPro"/>
</dbReference>
<dbReference type="SUPFAM" id="SSF82093">
    <property type="entry name" value="Heme chaperone CcmE"/>
    <property type="match status" value="1"/>
</dbReference>
<dbReference type="InterPro" id="IPR012340">
    <property type="entry name" value="NA-bd_OB-fold"/>
</dbReference>
<feature type="transmembrane region" description="Helical" evidence="3">
    <location>
        <begin position="7"/>
        <end position="24"/>
    </location>
</feature>
<dbReference type="GO" id="GO:0017004">
    <property type="term" value="P:cytochrome complex assembly"/>
    <property type="evidence" value="ECO:0007669"/>
    <property type="project" value="InterPro"/>
</dbReference>
<protein>
    <submittedName>
        <fullName evidence="4">Cytochrome c-type biogenesis protein CcmE</fullName>
    </submittedName>
</protein>
<dbReference type="InterPro" id="IPR004329">
    <property type="entry name" value="CcmE"/>
</dbReference>
<dbReference type="Pfam" id="PF03100">
    <property type="entry name" value="CcmE"/>
    <property type="match status" value="1"/>
</dbReference>
<reference evidence="4" key="1">
    <citation type="submission" date="2016-12" db="EMBL/GenBank/DDBJ databases">
        <title>Discovery of methanogenic haloarchaea.</title>
        <authorList>
            <person name="Sorokin D.Y."/>
            <person name="Makarova K.S."/>
            <person name="Abbas B."/>
            <person name="Ferrer M."/>
            <person name="Golyshin P.N."/>
        </authorList>
    </citation>
    <scope>NUCLEOTIDE SEQUENCE [LARGE SCALE GENOMIC DNA]</scope>
    <source>
        <strain evidence="4">HMET1</strain>
    </source>
</reference>
<evidence type="ECO:0000256" key="3">
    <source>
        <dbReference type="SAM" id="Phobius"/>
    </source>
</evidence>
<evidence type="ECO:0000313" key="4">
    <source>
        <dbReference type="EMBL" id="OKY77200.1"/>
    </source>
</evidence>
<evidence type="ECO:0000256" key="1">
    <source>
        <dbReference type="ARBA" id="ARBA00004370"/>
    </source>
</evidence>
<gene>
    <name evidence="4" type="ORF">BTN85_1848</name>
</gene>
<accession>A0A1Q6DS41</accession>
<evidence type="ECO:0000256" key="2">
    <source>
        <dbReference type="ARBA" id="ARBA00023136"/>
    </source>
</evidence>
<dbReference type="InParanoid" id="A0A1Q6DS41"/>
<keyword evidence="3" id="KW-0812">Transmembrane</keyword>
<comment type="caution">
    <text evidence="4">The sequence shown here is derived from an EMBL/GenBank/DDBJ whole genome shotgun (WGS) entry which is preliminary data.</text>
</comment>
<keyword evidence="2 3" id="KW-0472">Membrane</keyword>
<dbReference type="Gene3D" id="2.40.50.140">
    <property type="entry name" value="Nucleic acid-binding proteins"/>
    <property type="match status" value="1"/>
</dbReference>
<dbReference type="GO" id="GO:0020037">
    <property type="term" value="F:heme binding"/>
    <property type="evidence" value="ECO:0007669"/>
    <property type="project" value="InterPro"/>
</dbReference>
<dbReference type="InterPro" id="IPR036127">
    <property type="entry name" value="CcmE-like_sf"/>
</dbReference>